<keyword evidence="1" id="KW-1133">Transmembrane helix</keyword>
<dbReference type="Gene3D" id="6.10.340.10">
    <property type="match status" value="1"/>
</dbReference>
<accession>A0A853L0U6</accession>
<comment type="caution">
    <text evidence="4">The sequence shown here is derived from an EMBL/GenBank/DDBJ whole genome shotgun (WGS) entry which is preliminary data.</text>
</comment>
<feature type="transmembrane region" description="Helical" evidence="1">
    <location>
        <begin position="334"/>
        <end position="355"/>
    </location>
</feature>
<dbReference type="GO" id="GO:0004016">
    <property type="term" value="F:adenylate cyclase activity"/>
    <property type="evidence" value="ECO:0007669"/>
    <property type="project" value="UniProtKB-ARBA"/>
</dbReference>
<name>A0A853L0U6_9PROT</name>
<dbReference type="AlphaFoldDB" id="A0A853L0U6"/>
<dbReference type="InterPro" id="IPR003660">
    <property type="entry name" value="HAMP_dom"/>
</dbReference>
<dbReference type="GO" id="GO:0009190">
    <property type="term" value="P:cyclic nucleotide biosynthetic process"/>
    <property type="evidence" value="ECO:0007669"/>
    <property type="project" value="InterPro"/>
</dbReference>
<evidence type="ECO:0000313" key="4">
    <source>
        <dbReference type="EMBL" id="OAZ10509.1"/>
    </source>
</evidence>
<feature type="domain" description="HAMP" evidence="3">
    <location>
        <begin position="357"/>
        <end position="413"/>
    </location>
</feature>
<gene>
    <name evidence="4" type="ORF">TH4_09820</name>
</gene>
<dbReference type="GO" id="GO:0016020">
    <property type="term" value="C:membrane"/>
    <property type="evidence" value="ECO:0007669"/>
    <property type="project" value="InterPro"/>
</dbReference>
<dbReference type="PANTHER" id="PTHR43081">
    <property type="entry name" value="ADENYLATE CYCLASE, TERMINAL-DIFFERENTIATION SPECIFIC-RELATED"/>
    <property type="match status" value="1"/>
</dbReference>
<dbReference type="PROSITE" id="PS50885">
    <property type="entry name" value="HAMP"/>
    <property type="match status" value="1"/>
</dbReference>
<dbReference type="CDD" id="cd07302">
    <property type="entry name" value="CHD"/>
    <property type="match status" value="1"/>
</dbReference>
<dbReference type="SMART" id="SM00304">
    <property type="entry name" value="HAMP"/>
    <property type="match status" value="1"/>
</dbReference>
<dbReference type="InterPro" id="IPR029787">
    <property type="entry name" value="Nucleotide_cyclase"/>
</dbReference>
<dbReference type="Gene3D" id="3.30.70.1230">
    <property type="entry name" value="Nucleotide cyclase"/>
    <property type="match status" value="1"/>
</dbReference>
<evidence type="ECO:0000313" key="5">
    <source>
        <dbReference type="Proteomes" id="UP000094009"/>
    </source>
</evidence>
<feature type="domain" description="Guanylate cyclase" evidence="2">
    <location>
        <begin position="448"/>
        <end position="575"/>
    </location>
</feature>
<dbReference type="Pfam" id="PF00672">
    <property type="entry name" value="HAMP"/>
    <property type="match status" value="1"/>
</dbReference>
<dbReference type="InterPro" id="IPR001054">
    <property type="entry name" value="A/G_cyclase"/>
</dbReference>
<evidence type="ECO:0000256" key="1">
    <source>
        <dbReference type="SAM" id="Phobius"/>
    </source>
</evidence>
<dbReference type="SMART" id="SM00044">
    <property type="entry name" value="CYCc"/>
    <property type="match status" value="1"/>
</dbReference>
<dbReference type="InterPro" id="IPR050697">
    <property type="entry name" value="Adenylyl/Guanylyl_Cyclase_3/4"/>
</dbReference>
<evidence type="ECO:0000259" key="2">
    <source>
        <dbReference type="PROSITE" id="PS50125"/>
    </source>
</evidence>
<sequence length="625" mass="69363">MGKTSFLEENRLKSKRRYSVLSVLLAGFIATSVFGVGLSLYVGLGTAYENTRNLWVMLADVDLTSVQRTMHERMDEVEQRSDWVAEQVASGALDPSFQYGWTSTMRALAAADMGVMAYGLVTGEREFIGFNPEDMSDIRRTLPEDDMLFSELAHIRGPVSNRTGYPRWDPYFDRTVLTSWVPLFYDGQYLGTFIQYLSLSNLSESLIRGREDLPGTPFVLIGGNRVMAHPGLRNWGEKTSTEPVNGDNIARSPIPLPTIHDIGDPVLANIGKSESIRLDPDDERHNSGIRLSGLEYNDRYHLIVTRQVQTAPISPVVIGMYFDQELFDDEWDRLVLASVLGGAVFILSVIVAIVLSRHFTKPIRRFASAARAFEDEDIASIDVPQLKGSRIREYDDAARSFNHMMMAVHDRERITSLFGKFVPQSIAKKLLASGNDSGVLPPQTSEATVLFVDIVGFTSMCESLDPKQIIAMLNDYFDCATQIIERHGGIITQFQGDAILAVYNVFDDLKNHADAAVDSAIALQSEVEKRKFEGLELKVRCGVNTGPMVAGNVGAKARLSFTVHGDAVNTASRLEQENKVLGTQILISETTRNLLADPDRVAKAGDVLLRGRHTTTELFTTRPDK</sequence>
<organism evidence="4 5">
    <name type="scientific">Thalassospira tepidiphila MCCC 1A03514</name>
    <dbReference type="NCBI Taxonomy" id="1177930"/>
    <lineage>
        <taxon>Bacteria</taxon>
        <taxon>Pseudomonadati</taxon>
        <taxon>Pseudomonadota</taxon>
        <taxon>Alphaproteobacteria</taxon>
        <taxon>Rhodospirillales</taxon>
        <taxon>Thalassospiraceae</taxon>
        <taxon>Thalassospira</taxon>
    </lineage>
</organism>
<dbReference type="Proteomes" id="UP000094009">
    <property type="component" value="Unassembled WGS sequence"/>
</dbReference>
<reference evidence="4 5" key="1">
    <citation type="submission" date="2014-07" db="EMBL/GenBank/DDBJ databases">
        <title>Draft genome sequence of Thalassospira tepidiphila 1-1B.</title>
        <authorList>
            <person name="Lai Q."/>
            <person name="Shao Z."/>
        </authorList>
    </citation>
    <scope>NUCLEOTIDE SEQUENCE [LARGE SCALE GENOMIC DNA]</scope>
    <source>
        <strain evidence="4 5">MCCC 1A03514</strain>
    </source>
</reference>
<keyword evidence="1" id="KW-0812">Transmembrane</keyword>
<dbReference type="PROSITE" id="PS50125">
    <property type="entry name" value="GUANYLATE_CYCLASE_2"/>
    <property type="match status" value="1"/>
</dbReference>
<evidence type="ECO:0000259" key="3">
    <source>
        <dbReference type="PROSITE" id="PS50885"/>
    </source>
</evidence>
<dbReference type="PANTHER" id="PTHR43081:SF1">
    <property type="entry name" value="ADENYLATE CYCLASE, TERMINAL-DIFFERENTIATION SPECIFIC"/>
    <property type="match status" value="1"/>
</dbReference>
<dbReference type="CDD" id="cd06225">
    <property type="entry name" value="HAMP"/>
    <property type="match status" value="1"/>
</dbReference>
<keyword evidence="1" id="KW-0472">Membrane</keyword>
<protein>
    <submittedName>
        <fullName evidence="4">Guanylate cyclase</fullName>
    </submittedName>
</protein>
<proteinExistence type="predicted"/>
<dbReference type="Pfam" id="PF00211">
    <property type="entry name" value="Guanylate_cyc"/>
    <property type="match status" value="1"/>
</dbReference>
<dbReference type="EMBL" id="JPVZ01000003">
    <property type="protein sequence ID" value="OAZ10509.1"/>
    <property type="molecule type" value="Genomic_DNA"/>
</dbReference>
<feature type="transmembrane region" description="Helical" evidence="1">
    <location>
        <begin position="20"/>
        <end position="44"/>
    </location>
</feature>
<dbReference type="SUPFAM" id="SSF55073">
    <property type="entry name" value="Nucleotide cyclase"/>
    <property type="match status" value="1"/>
</dbReference>
<dbReference type="GO" id="GO:0035556">
    <property type="term" value="P:intracellular signal transduction"/>
    <property type="evidence" value="ECO:0007669"/>
    <property type="project" value="InterPro"/>
</dbReference>